<dbReference type="RefSeq" id="XP_046116968.1">
    <property type="nucleotide sequence ID" value="XM_046263736.1"/>
</dbReference>
<protein>
    <submittedName>
        <fullName evidence="1">Uncharacterized protein</fullName>
    </submittedName>
</protein>
<comment type="caution">
    <text evidence="1">The sequence shown here is derived from an EMBL/GenBank/DDBJ whole genome shotgun (WGS) entry which is preliminary data.</text>
</comment>
<proteinExistence type="predicted"/>
<sequence>MASFTQIVIVSAISYSVGQADLLRRGNYDRKVGAAKSPISLKLSTTSFKLTLVIHLNHTLPTATTFRSRCPRARIISVMSNSQDPRYGGSSRY</sequence>
<dbReference type="AlphaFoldDB" id="A0A9P7ZJ47"/>
<dbReference type="GeneID" id="70294639"/>
<dbReference type="Proteomes" id="UP000887229">
    <property type="component" value="Unassembled WGS sequence"/>
</dbReference>
<evidence type="ECO:0000313" key="1">
    <source>
        <dbReference type="EMBL" id="KAG9253044.1"/>
    </source>
</evidence>
<name>A0A9P7ZJ47_9HYPO</name>
<reference evidence="1" key="1">
    <citation type="journal article" date="2021" name="IMA Fungus">
        <title>Genomic characterization of three marine fungi, including Emericellopsis atlantica sp. nov. with signatures of a generalist lifestyle and marine biomass degradation.</title>
        <authorList>
            <person name="Hagestad O.C."/>
            <person name="Hou L."/>
            <person name="Andersen J.H."/>
            <person name="Hansen E.H."/>
            <person name="Altermark B."/>
            <person name="Li C."/>
            <person name="Kuhnert E."/>
            <person name="Cox R.J."/>
            <person name="Crous P.W."/>
            <person name="Spatafora J.W."/>
            <person name="Lail K."/>
            <person name="Amirebrahimi M."/>
            <person name="Lipzen A."/>
            <person name="Pangilinan J."/>
            <person name="Andreopoulos W."/>
            <person name="Hayes R.D."/>
            <person name="Ng V."/>
            <person name="Grigoriev I.V."/>
            <person name="Jackson S.A."/>
            <person name="Sutton T.D.S."/>
            <person name="Dobson A.D.W."/>
            <person name="Rama T."/>
        </authorList>
    </citation>
    <scope>NUCLEOTIDE SEQUENCE</scope>
    <source>
        <strain evidence="1">TS7</strain>
    </source>
</reference>
<organism evidence="1 2">
    <name type="scientific">Emericellopsis atlantica</name>
    <dbReference type="NCBI Taxonomy" id="2614577"/>
    <lineage>
        <taxon>Eukaryota</taxon>
        <taxon>Fungi</taxon>
        <taxon>Dikarya</taxon>
        <taxon>Ascomycota</taxon>
        <taxon>Pezizomycotina</taxon>
        <taxon>Sordariomycetes</taxon>
        <taxon>Hypocreomycetidae</taxon>
        <taxon>Hypocreales</taxon>
        <taxon>Bionectriaceae</taxon>
        <taxon>Emericellopsis</taxon>
    </lineage>
</organism>
<gene>
    <name evidence="1" type="ORF">F5Z01DRAFT_659028</name>
</gene>
<dbReference type="EMBL" id="MU251259">
    <property type="protein sequence ID" value="KAG9253044.1"/>
    <property type="molecule type" value="Genomic_DNA"/>
</dbReference>
<keyword evidence="2" id="KW-1185">Reference proteome</keyword>
<evidence type="ECO:0000313" key="2">
    <source>
        <dbReference type="Proteomes" id="UP000887229"/>
    </source>
</evidence>
<accession>A0A9P7ZJ47</accession>